<evidence type="ECO:0000256" key="1">
    <source>
        <dbReference type="ARBA" id="ARBA00022737"/>
    </source>
</evidence>
<keyword evidence="1" id="KW-0677">Repeat</keyword>
<dbReference type="SUPFAM" id="SSF52540">
    <property type="entry name" value="P-loop containing nucleoside triphosphate hydrolases"/>
    <property type="match status" value="1"/>
</dbReference>
<dbReference type="SUPFAM" id="SSF48403">
    <property type="entry name" value="Ankyrin repeat"/>
    <property type="match status" value="4"/>
</dbReference>
<feature type="repeat" description="ANK" evidence="2">
    <location>
        <begin position="876"/>
        <end position="900"/>
    </location>
</feature>
<dbReference type="PRINTS" id="PR01415">
    <property type="entry name" value="ANKYRIN"/>
</dbReference>
<keyword evidence="5" id="KW-1185">Reference proteome</keyword>
<keyword evidence="2" id="KW-0040">ANK repeat</keyword>
<name>A0AAD4GD17_BOLED</name>
<sequence>MSGESLRAWISSCVTSFRRNCEEAQQPLPVISHDAEDWQLVEPVLELNIHNVMAVVGDDTTVPFNTANRPTIVEEQRSQMDNSRKLDDVLRWLDGLSCAAKQEETLSLRQPDTCTWLYSTPEYESWRNSDDSFLWLQGKPGSGKTVLTSFVIDLIKNKRNSGEALAFFYCDFRNDRATSAAEVMRSLLSQLLCHTRNETTDLGELLDDLAKYMDGDISILENVKHLATFVSRTAKQFSRQPLVVVDALDECKDIESLLDSLLALAKGSMRLFVTSRPLHIIKDQFRDLTSISMDRMTNAVSADIGLHVTRELDSHRRLRDLDLGFKMEIHSVLCDRADGMFRWVQCQIDTLNRCTTKAEVRGALDNLPIGLDETYQRILATIDVGSPEGKFALRALVWLVGALRPLRLPELLEGLAIDLERRTMDPDTGLMHKDALLDACGSLVTYNEDTNVLILSHFSVKEYLVGDLTRTRLPRYHINYQGAHEHLARLCICYLTLYLHASGDKVALSRVASTDVEILRNTTGPCSQLSENSPAVFCTSQKLLNYVLSEGFNHLAYLGSANHVVLEDMMALQLDILRYPDAWEAICQIKRDHKTPIPWPARKHDFMFYILVAFSSASLFLAFLRRSCDVLKPQYQTNPLVYAAHFGKVQHAEMLLLHGAKVNERGLVIDASRQALPLEVAVGRRRDIVVNLLLSAGSMVPKRLFALSTYYYKFPVRIVRMLLETDEFVEWAMEGNTLPSSLRILEQQLPLAYENDIMFIIRRLLQAGVTHTEQDSVRSTVLHSAILGGYRVIVAYLLQIGTLFLPDFISVISRIAPLQRIPMLRSIVEAGVDVQTHVAGGDTMLHLAVTFFQEDCLAAVKILVGAGAKPFMRNTAGKTPLHLALEKGKTSVADYMLSRGTPPSDVLLAVVESRCPVTWRLDTLRVLANDEADTSHSNDALLYREMMFLENHESLEMAKLPSTCGETLLDLGMDHNSSLADYLFSTGRPPLDAFAVLRSNLSTSWKALIICSLVGKGVDVCGLSAGGNTLLHAAVFALDEHQGLDVVKILIGAGCDPCRCSADGKTPLHVALDRNFPLIADYLLSVKKPLPPDALFAILYSTLPANWRARTVTSLVGKGVDVCGLSADGNTLLHATMLTLDEPLGLDVAKRLVDAGCDPVQYTADGKAPLHIALDRSFLLIADYLLSIGRPLPPDAPFAILHSALPADWKALQITSLIVHGVDVCKLSADGNTLLYTTVLTLDELQGLDVAKLLVDVGCDPFLCSADGKTPLHVALDRGFPLIASYLLSISPLLPPDAPFAILHSPLPVEWKVQAIASAVVEGADVCEPSADGNTLLHAVGLVLDESLCLTVIELLIGAGSDPSIRNMQDKTILHIAAEKGYITVMEYILSLNQSLPDDILFSVLRAQSEGEMQVHMLSMLISEGANTRAVDVADGNNLLHVAIASLSYTQYPTDFKSLDLRMVVELLVASGCDAFVPNSGGKTPLHLAVAQGYITIIEYLLSITASADLPADILACALQGEPERITWDTLPTLQLLIDKGANVDVRTADGDTLLHMAIEGTRVWAVFDCRLLNIVMLLVDSGCDPSRWGADGRPPVYLAITKGCLEVVEYLLPRTVPRPRDLEDAIDLAPYTVREELKEVFTRQGYVLEME</sequence>
<feature type="repeat" description="ANK" evidence="2">
    <location>
        <begin position="1481"/>
        <end position="1513"/>
    </location>
</feature>
<dbReference type="InterPro" id="IPR007111">
    <property type="entry name" value="NACHT_NTPase"/>
</dbReference>
<dbReference type="InterPro" id="IPR002110">
    <property type="entry name" value="Ankyrin_rpt"/>
</dbReference>
<gene>
    <name evidence="4" type="ORF">L210DRAFT_2312965</name>
</gene>
<reference evidence="4" key="1">
    <citation type="submission" date="2019-10" db="EMBL/GenBank/DDBJ databases">
        <authorList>
            <consortium name="DOE Joint Genome Institute"/>
            <person name="Kuo A."/>
            <person name="Miyauchi S."/>
            <person name="Kiss E."/>
            <person name="Drula E."/>
            <person name="Kohler A."/>
            <person name="Sanchez-Garcia M."/>
            <person name="Andreopoulos B."/>
            <person name="Barry K.W."/>
            <person name="Bonito G."/>
            <person name="Buee M."/>
            <person name="Carver A."/>
            <person name="Chen C."/>
            <person name="Cichocki N."/>
            <person name="Clum A."/>
            <person name="Culley D."/>
            <person name="Crous P.W."/>
            <person name="Fauchery L."/>
            <person name="Girlanda M."/>
            <person name="Hayes R."/>
            <person name="Keri Z."/>
            <person name="LaButti K."/>
            <person name="Lipzen A."/>
            <person name="Lombard V."/>
            <person name="Magnuson J."/>
            <person name="Maillard F."/>
            <person name="Morin E."/>
            <person name="Murat C."/>
            <person name="Nolan M."/>
            <person name="Ohm R."/>
            <person name="Pangilinan J."/>
            <person name="Pereira M."/>
            <person name="Perotto S."/>
            <person name="Peter M."/>
            <person name="Riley R."/>
            <person name="Sitrit Y."/>
            <person name="Stielow B."/>
            <person name="Szollosi G."/>
            <person name="Zifcakova L."/>
            <person name="Stursova M."/>
            <person name="Spatafora J.W."/>
            <person name="Tedersoo L."/>
            <person name="Vaario L.-M."/>
            <person name="Yamada A."/>
            <person name="Yan M."/>
            <person name="Wang P."/>
            <person name="Xu J."/>
            <person name="Bruns T."/>
            <person name="Baldrian P."/>
            <person name="Vilgalys R."/>
            <person name="Henrissat B."/>
            <person name="Grigoriev I.V."/>
            <person name="Hibbett D."/>
            <person name="Nagy L.G."/>
            <person name="Martin F.M."/>
        </authorList>
    </citation>
    <scope>NUCLEOTIDE SEQUENCE</scope>
    <source>
        <strain evidence="4">BED1</strain>
    </source>
</reference>
<dbReference type="PROSITE" id="PS50297">
    <property type="entry name" value="ANK_REP_REGION"/>
    <property type="match status" value="2"/>
</dbReference>
<evidence type="ECO:0000313" key="5">
    <source>
        <dbReference type="Proteomes" id="UP001194468"/>
    </source>
</evidence>
<feature type="repeat" description="ANK" evidence="2">
    <location>
        <begin position="840"/>
        <end position="875"/>
    </location>
</feature>
<dbReference type="InterPro" id="IPR027417">
    <property type="entry name" value="P-loop_NTPase"/>
</dbReference>
<dbReference type="Gene3D" id="1.25.40.20">
    <property type="entry name" value="Ankyrin repeat-containing domain"/>
    <property type="match status" value="7"/>
</dbReference>
<proteinExistence type="predicted"/>
<dbReference type="Proteomes" id="UP001194468">
    <property type="component" value="Unassembled WGS sequence"/>
</dbReference>
<evidence type="ECO:0000256" key="2">
    <source>
        <dbReference type="PROSITE-ProRule" id="PRU00023"/>
    </source>
</evidence>
<dbReference type="Pfam" id="PF22939">
    <property type="entry name" value="WHD_GPIID"/>
    <property type="match status" value="1"/>
</dbReference>
<organism evidence="4 5">
    <name type="scientific">Boletus edulis BED1</name>
    <dbReference type="NCBI Taxonomy" id="1328754"/>
    <lineage>
        <taxon>Eukaryota</taxon>
        <taxon>Fungi</taxon>
        <taxon>Dikarya</taxon>
        <taxon>Basidiomycota</taxon>
        <taxon>Agaricomycotina</taxon>
        <taxon>Agaricomycetes</taxon>
        <taxon>Agaricomycetidae</taxon>
        <taxon>Boletales</taxon>
        <taxon>Boletineae</taxon>
        <taxon>Boletaceae</taxon>
        <taxon>Boletoideae</taxon>
        <taxon>Boletus</taxon>
    </lineage>
</organism>
<dbReference type="PANTHER" id="PTHR10039:SF16">
    <property type="entry name" value="GPI INOSITOL-DEACYLASE"/>
    <property type="match status" value="1"/>
</dbReference>
<feature type="domain" description="NACHT" evidence="3">
    <location>
        <begin position="132"/>
        <end position="277"/>
    </location>
</feature>
<dbReference type="Pfam" id="PF00023">
    <property type="entry name" value="Ank"/>
    <property type="match status" value="1"/>
</dbReference>
<protein>
    <submittedName>
        <fullName evidence="4">Ankyrin repeat-containing domain protein</fullName>
    </submittedName>
</protein>
<dbReference type="PANTHER" id="PTHR10039">
    <property type="entry name" value="AMELOGENIN"/>
    <property type="match status" value="1"/>
</dbReference>
<dbReference type="Pfam" id="PF24883">
    <property type="entry name" value="NPHP3_N"/>
    <property type="match status" value="1"/>
</dbReference>
<dbReference type="Gene3D" id="3.40.50.300">
    <property type="entry name" value="P-loop containing nucleotide triphosphate hydrolases"/>
    <property type="match status" value="1"/>
</dbReference>
<reference evidence="4" key="2">
    <citation type="journal article" date="2020" name="Nat. Commun.">
        <title>Large-scale genome sequencing of mycorrhizal fungi provides insights into the early evolution of symbiotic traits.</title>
        <authorList>
            <person name="Miyauchi S."/>
            <person name="Kiss E."/>
            <person name="Kuo A."/>
            <person name="Drula E."/>
            <person name="Kohler A."/>
            <person name="Sanchez-Garcia M."/>
            <person name="Morin E."/>
            <person name="Andreopoulos B."/>
            <person name="Barry K.W."/>
            <person name="Bonito G."/>
            <person name="Buee M."/>
            <person name="Carver A."/>
            <person name="Chen C."/>
            <person name="Cichocki N."/>
            <person name="Clum A."/>
            <person name="Culley D."/>
            <person name="Crous P.W."/>
            <person name="Fauchery L."/>
            <person name="Girlanda M."/>
            <person name="Hayes R.D."/>
            <person name="Keri Z."/>
            <person name="LaButti K."/>
            <person name="Lipzen A."/>
            <person name="Lombard V."/>
            <person name="Magnuson J."/>
            <person name="Maillard F."/>
            <person name="Murat C."/>
            <person name="Nolan M."/>
            <person name="Ohm R.A."/>
            <person name="Pangilinan J."/>
            <person name="Pereira M.F."/>
            <person name="Perotto S."/>
            <person name="Peter M."/>
            <person name="Pfister S."/>
            <person name="Riley R."/>
            <person name="Sitrit Y."/>
            <person name="Stielow J.B."/>
            <person name="Szollosi G."/>
            <person name="Zifcakova L."/>
            <person name="Stursova M."/>
            <person name="Spatafora J.W."/>
            <person name="Tedersoo L."/>
            <person name="Vaario L.M."/>
            <person name="Yamada A."/>
            <person name="Yan M."/>
            <person name="Wang P."/>
            <person name="Xu J."/>
            <person name="Bruns T."/>
            <person name="Baldrian P."/>
            <person name="Vilgalys R."/>
            <person name="Dunand C."/>
            <person name="Henrissat B."/>
            <person name="Grigoriev I.V."/>
            <person name="Hibbett D."/>
            <person name="Nagy L.G."/>
            <person name="Martin F.M."/>
        </authorList>
    </citation>
    <scope>NUCLEOTIDE SEQUENCE</scope>
    <source>
        <strain evidence="4">BED1</strain>
    </source>
</reference>
<dbReference type="PROSITE" id="PS50088">
    <property type="entry name" value="ANK_REPEAT"/>
    <property type="match status" value="3"/>
</dbReference>
<evidence type="ECO:0000313" key="4">
    <source>
        <dbReference type="EMBL" id="KAF8438212.1"/>
    </source>
</evidence>
<evidence type="ECO:0000259" key="3">
    <source>
        <dbReference type="PROSITE" id="PS50837"/>
    </source>
</evidence>
<dbReference type="SMART" id="SM00248">
    <property type="entry name" value="ANK"/>
    <property type="match status" value="17"/>
</dbReference>
<dbReference type="InterPro" id="IPR056884">
    <property type="entry name" value="NPHP3-like_N"/>
</dbReference>
<dbReference type="Pfam" id="PF12796">
    <property type="entry name" value="Ank_2"/>
    <property type="match status" value="3"/>
</dbReference>
<dbReference type="InterPro" id="IPR054471">
    <property type="entry name" value="GPIID_WHD"/>
</dbReference>
<dbReference type="EMBL" id="WHUW01000017">
    <property type="protein sequence ID" value="KAF8438212.1"/>
    <property type="molecule type" value="Genomic_DNA"/>
</dbReference>
<dbReference type="InterPro" id="IPR036770">
    <property type="entry name" value="Ankyrin_rpt-contain_sf"/>
</dbReference>
<accession>A0AAD4GD17</accession>
<dbReference type="PROSITE" id="PS50837">
    <property type="entry name" value="NACHT"/>
    <property type="match status" value="1"/>
</dbReference>
<comment type="caution">
    <text evidence="4">The sequence shown here is derived from an EMBL/GenBank/DDBJ whole genome shotgun (WGS) entry which is preliminary data.</text>
</comment>